<reference evidence="1" key="1">
    <citation type="journal article" date="2014" name="Int. J. Syst. Evol. Microbiol.">
        <title>Complete genome of a new Firmicutes species belonging to the dominant human colonic microbiota ('Ruminococcus bicirculans') reveals two chromosomes and a selective capacity to utilize plant glucans.</title>
        <authorList>
            <consortium name="NISC Comparative Sequencing Program"/>
            <person name="Wegmann U."/>
            <person name="Louis P."/>
            <person name="Goesmann A."/>
            <person name="Henrissat B."/>
            <person name="Duncan S.H."/>
            <person name="Flint H.J."/>
        </authorList>
    </citation>
    <scope>NUCLEOTIDE SEQUENCE</scope>
    <source>
        <strain evidence="1">NBRC 103855</strain>
    </source>
</reference>
<dbReference type="RefSeq" id="WP_284388840.1">
    <property type="nucleotide sequence ID" value="NZ_BSNG01000001.1"/>
</dbReference>
<dbReference type="Proteomes" id="UP001161406">
    <property type="component" value="Unassembled WGS sequence"/>
</dbReference>
<reference evidence="1" key="2">
    <citation type="submission" date="2023-01" db="EMBL/GenBank/DDBJ databases">
        <title>Draft genome sequence of Devosia yakushimensis strain NBRC 103855.</title>
        <authorList>
            <person name="Sun Q."/>
            <person name="Mori K."/>
        </authorList>
    </citation>
    <scope>NUCLEOTIDE SEQUENCE</scope>
    <source>
        <strain evidence="1">NBRC 103855</strain>
    </source>
</reference>
<evidence type="ECO:0008006" key="3">
    <source>
        <dbReference type="Google" id="ProtNLM"/>
    </source>
</evidence>
<dbReference type="Pfam" id="PF13252">
    <property type="entry name" value="Phage_capsid_3"/>
    <property type="match status" value="1"/>
</dbReference>
<proteinExistence type="predicted"/>
<evidence type="ECO:0000313" key="2">
    <source>
        <dbReference type="Proteomes" id="UP001161406"/>
    </source>
</evidence>
<sequence length="367" mass="40159">MAGPTTIPFGDPKAAKKWSGSLFIDITKKSYFDRKFTGESQNHVIQRLTDLESAAGDTITFDLSVQLRQKPTYGDNRLEGKEESLRFFTDQVSIDQMRHGVSAGGKMSRKRTVHNTRTIARDRLSDYWSKFIDEMNFIYLSGGRGINEDFTEAVTWAGHAQNAIQAPDAGHILYGGAAESKATLTANDKMTRAVIERAGVAAKMMRALDPTTANMQPVLINGESHYVLLMNEFQAYDLRTGDTAGWLDMQKAAATAEGRNNPIFKGGLGMLNDTVLHSHESAIRFNDYGAGGDVKAGRALFMGRQAGVVAYGSTGGLRFTWTEEEKDHGNENVVAAGVIIGVKKTRFNDKDFGIQSIDTASKNPNAT</sequence>
<gene>
    <name evidence="1" type="ORF">GCM10007913_11780</name>
</gene>
<organism evidence="1 2">
    <name type="scientific">Devosia yakushimensis</name>
    <dbReference type="NCBI Taxonomy" id="470028"/>
    <lineage>
        <taxon>Bacteria</taxon>
        <taxon>Pseudomonadati</taxon>
        <taxon>Pseudomonadota</taxon>
        <taxon>Alphaproteobacteria</taxon>
        <taxon>Hyphomicrobiales</taxon>
        <taxon>Devosiaceae</taxon>
        <taxon>Devosia</taxon>
    </lineage>
</organism>
<protein>
    <recommendedName>
        <fullName evidence="3">N4-gp56 family major capsid protein</fullName>
    </recommendedName>
</protein>
<dbReference type="EMBL" id="BSNG01000001">
    <property type="protein sequence ID" value="GLQ09246.1"/>
    <property type="molecule type" value="Genomic_DNA"/>
</dbReference>
<dbReference type="NCBIfam" id="TIGR04387">
    <property type="entry name" value="capsid_maj_N4"/>
    <property type="match status" value="1"/>
</dbReference>
<accession>A0ABQ5UCR1</accession>
<comment type="caution">
    <text evidence="1">The sequence shown here is derived from an EMBL/GenBank/DDBJ whole genome shotgun (WGS) entry which is preliminary data.</text>
</comment>
<dbReference type="InterPro" id="IPR025267">
    <property type="entry name" value="ORF017-like"/>
</dbReference>
<keyword evidence="2" id="KW-1185">Reference proteome</keyword>
<name>A0ABQ5UCR1_9HYPH</name>
<evidence type="ECO:0000313" key="1">
    <source>
        <dbReference type="EMBL" id="GLQ09246.1"/>
    </source>
</evidence>